<proteinExistence type="predicted"/>
<accession>A0A5A7NZ74</accession>
<evidence type="ECO:0000313" key="2">
    <source>
        <dbReference type="EMBL" id="GER25571.1"/>
    </source>
</evidence>
<dbReference type="EMBL" id="BKCP01000336">
    <property type="protein sequence ID" value="GER25571.1"/>
    <property type="molecule type" value="Genomic_DNA"/>
</dbReference>
<keyword evidence="3" id="KW-1185">Reference proteome</keyword>
<dbReference type="AlphaFoldDB" id="A0A5A7NZ74"/>
<organism evidence="2 3">
    <name type="scientific">Striga asiatica</name>
    <name type="common">Asiatic witchweed</name>
    <name type="synonym">Buchnera asiatica</name>
    <dbReference type="NCBI Taxonomy" id="4170"/>
    <lineage>
        <taxon>Eukaryota</taxon>
        <taxon>Viridiplantae</taxon>
        <taxon>Streptophyta</taxon>
        <taxon>Embryophyta</taxon>
        <taxon>Tracheophyta</taxon>
        <taxon>Spermatophyta</taxon>
        <taxon>Magnoliopsida</taxon>
        <taxon>eudicotyledons</taxon>
        <taxon>Gunneridae</taxon>
        <taxon>Pentapetalae</taxon>
        <taxon>asterids</taxon>
        <taxon>lamiids</taxon>
        <taxon>Lamiales</taxon>
        <taxon>Orobanchaceae</taxon>
        <taxon>Buchnereae</taxon>
        <taxon>Striga</taxon>
    </lineage>
</organism>
<sequence length="146" mass="16007">MEESEQVVVFQSPSDMSPSDFMGVGESNVSENLELSDLARVSLDVLGRPKEPTRRCSGGLWLPACMQAKRQLSVARVGLFGKVQDCGFLDGAQFRLAVTRSALYGNSRVSDGAMFKQERSPVVCGSAGKDRCGWSDGNRENSRRRR</sequence>
<evidence type="ECO:0000256" key="1">
    <source>
        <dbReference type="SAM" id="MobiDB-lite"/>
    </source>
</evidence>
<gene>
    <name evidence="2" type="ORF">STAS_01159</name>
</gene>
<dbReference type="Proteomes" id="UP000325081">
    <property type="component" value="Unassembled WGS sequence"/>
</dbReference>
<feature type="region of interest" description="Disordered" evidence="1">
    <location>
        <begin position="1"/>
        <end position="20"/>
    </location>
</feature>
<name>A0A5A7NZ74_STRAF</name>
<evidence type="ECO:0000313" key="3">
    <source>
        <dbReference type="Proteomes" id="UP000325081"/>
    </source>
</evidence>
<reference evidence="3" key="1">
    <citation type="journal article" date="2019" name="Curr. Biol.">
        <title>Genome Sequence of Striga asiatica Provides Insight into the Evolution of Plant Parasitism.</title>
        <authorList>
            <person name="Yoshida S."/>
            <person name="Kim S."/>
            <person name="Wafula E.K."/>
            <person name="Tanskanen J."/>
            <person name="Kim Y.M."/>
            <person name="Honaas L."/>
            <person name="Yang Z."/>
            <person name="Spallek T."/>
            <person name="Conn C.E."/>
            <person name="Ichihashi Y."/>
            <person name="Cheong K."/>
            <person name="Cui S."/>
            <person name="Der J.P."/>
            <person name="Gundlach H."/>
            <person name="Jiao Y."/>
            <person name="Hori C."/>
            <person name="Ishida J.K."/>
            <person name="Kasahara H."/>
            <person name="Kiba T."/>
            <person name="Kim M.S."/>
            <person name="Koo N."/>
            <person name="Laohavisit A."/>
            <person name="Lee Y.H."/>
            <person name="Lumba S."/>
            <person name="McCourt P."/>
            <person name="Mortimer J.C."/>
            <person name="Mutuku J.M."/>
            <person name="Nomura T."/>
            <person name="Sasaki-Sekimoto Y."/>
            <person name="Seto Y."/>
            <person name="Wang Y."/>
            <person name="Wakatake T."/>
            <person name="Sakakibara H."/>
            <person name="Demura T."/>
            <person name="Yamaguchi S."/>
            <person name="Yoneyama K."/>
            <person name="Manabe R.I."/>
            <person name="Nelson D.C."/>
            <person name="Schulman A.H."/>
            <person name="Timko M.P."/>
            <person name="dePamphilis C.W."/>
            <person name="Choi D."/>
            <person name="Shirasu K."/>
        </authorList>
    </citation>
    <scope>NUCLEOTIDE SEQUENCE [LARGE SCALE GENOMIC DNA]</scope>
    <source>
        <strain evidence="3">cv. UVA1</strain>
    </source>
</reference>
<protein>
    <submittedName>
        <fullName evidence="2">Chaperonin Cpn10</fullName>
    </submittedName>
</protein>
<comment type="caution">
    <text evidence="2">The sequence shown here is derived from an EMBL/GenBank/DDBJ whole genome shotgun (WGS) entry which is preliminary data.</text>
</comment>